<dbReference type="InterPro" id="IPR001254">
    <property type="entry name" value="Trypsin_dom"/>
</dbReference>
<proteinExistence type="inferred from homology"/>
<evidence type="ECO:0000256" key="9">
    <source>
        <dbReference type="SAM" id="SignalP"/>
    </source>
</evidence>
<dbReference type="GO" id="GO:0004252">
    <property type="term" value="F:serine-type endopeptidase activity"/>
    <property type="evidence" value="ECO:0007669"/>
    <property type="project" value="InterPro"/>
</dbReference>
<comment type="similarity">
    <text evidence="2">Belongs to the peptidase S1 family.</text>
</comment>
<dbReference type="PROSITE" id="PS00135">
    <property type="entry name" value="TRYPSIN_SER"/>
    <property type="match status" value="1"/>
</dbReference>
<organism evidence="11">
    <name type="scientific">Xenopsylla cheopis</name>
    <name type="common">Oriental rat flea</name>
    <name type="synonym">Pulex cheopis</name>
    <dbReference type="NCBI Taxonomy" id="163159"/>
    <lineage>
        <taxon>Eukaryota</taxon>
        <taxon>Metazoa</taxon>
        <taxon>Ecdysozoa</taxon>
        <taxon>Arthropoda</taxon>
        <taxon>Hexapoda</taxon>
        <taxon>Insecta</taxon>
        <taxon>Pterygota</taxon>
        <taxon>Neoptera</taxon>
        <taxon>Endopterygota</taxon>
        <taxon>Siphonaptera</taxon>
        <taxon>Pulicidae</taxon>
        <taxon>Xenopsyllinae</taxon>
        <taxon>Xenopsylla</taxon>
    </lineage>
</organism>
<evidence type="ECO:0000256" key="7">
    <source>
        <dbReference type="ARBA" id="ARBA00023157"/>
    </source>
</evidence>
<feature type="domain" description="Peptidase S1" evidence="10">
    <location>
        <begin position="24"/>
        <end position="257"/>
    </location>
</feature>
<sequence length="258" mass="28454">MELTIAFISVLFIGLSTASPHSRIVCGQNAKKGSAPYIASLQEKDEENGVQKLFHFCGGAILNDKWILTAAHCFRHRPDKEIFAAVGLTKLTEGGEIYKMEKYIAHENYDHYDIINDIALLKVEGNIKFSEKVSPVILGKEFVGSGIQLTLNGWGVLGEGANATIPSNKLQVMHPKSLSFDECVSYHYRPVRETQICAMAKKGTSACSGDSGGPLIMDKNTLVGLVSWGMHPCGNGYYPDVYTRITSYLDWIEQNMID</sequence>
<evidence type="ECO:0000256" key="4">
    <source>
        <dbReference type="ARBA" id="ARBA00022670"/>
    </source>
</evidence>
<keyword evidence="6 8" id="KW-0720">Serine protease</keyword>
<dbReference type="PROSITE" id="PS50240">
    <property type="entry name" value="TRYPSIN_DOM"/>
    <property type="match status" value="1"/>
</dbReference>
<dbReference type="InterPro" id="IPR050430">
    <property type="entry name" value="Peptidase_S1"/>
</dbReference>
<protein>
    <submittedName>
        <fullName evidence="11">Putative trypsin-like serine protease</fullName>
    </submittedName>
</protein>
<feature type="chain" id="PRO_5026902701" evidence="9">
    <location>
        <begin position="19"/>
        <end position="258"/>
    </location>
</feature>
<evidence type="ECO:0000256" key="2">
    <source>
        <dbReference type="ARBA" id="ARBA00007664"/>
    </source>
</evidence>
<dbReference type="FunFam" id="2.40.10.10:FF:000047">
    <property type="entry name" value="Trypsin eta"/>
    <property type="match status" value="1"/>
</dbReference>
<evidence type="ECO:0000256" key="1">
    <source>
        <dbReference type="ARBA" id="ARBA00004613"/>
    </source>
</evidence>
<dbReference type="PANTHER" id="PTHR24276:SF98">
    <property type="entry name" value="FI18310P1-RELATED"/>
    <property type="match status" value="1"/>
</dbReference>
<dbReference type="Pfam" id="PF00089">
    <property type="entry name" value="Trypsin"/>
    <property type="match status" value="1"/>
</dbReference>
<dbReference type="PROSITE" id="PS00134">
    <property type="entry name" value="TRYPSIN_HIS"/>
    <property type="match status" value="1"/>
</dbReference>
<evidence type="ECO:0000313" key="11">
    <source>
        <dbReference type="EMBL" id="NOV51595.1"/>
    </source>
</evidence>
<dbReference type="InterPro" id="IPR018114">
    <property type="entry name" value="TRYPSIN_HIS"/>
</dbReference>
<evidence type="ECO:0000256" key="8">
    <source>
        <dbReference type="RuleBase" id="RU363034"/>
    </source>
</evidence>
<dbReference type="InterPro" id="IPR043504">
    <property type="entry name" value="Peptidase_S1_PA_chymotrypsin"/>
</dbReference>
<dbReference type="InterPro" id="IPR001314">
    <property type="entry name" value="Peptidase_S1A"/>
</dbReference>
<dbReference type="InterPro" id="IPR033116">
    <property type="entry name" value="TRYPSIN_SER"/>
</dbReference>
<evidence type="ECO:0000256" key="6">
    <source>
        <dbReference type="ARBA" id="ARBA00022825"/>
    </source>
</evidence>
<dbReference type="Gene3D" id="2.40.10.10">
    <property type="entry name" value="Trypsin-like serine proteases"/>
    <property type="match status" value="1"/>
</dbReference>
<dbReference type="PRINTS" id="PR00722">
    <property type="entry name" value="CHYMOTRYPSIN"/>
</dbReference>
<name>A0A6M2DZ14_XENCH</name>
<dbReference type="CDD" id="cd00190">
    <property type="entry name" value="Tryp_SPc"/>
    <property type="match status" value="1"/>
</dbReference>
<reference evidence="11" key="1">
    <citation type="submission" date="2020-03" db="EMBL/GenBank/DDBJ databases">
        <title>Transcriptomic Profiling of the Digestive Tract of the Rat Flea, Xenopsylla cheopis, Following Blood Feeding and Infection with Yersinia pestis.</title>
        <authorList>
            <person name="Bland D.M."/>
            <person name="Martens C.A."/>
            <person name="Virtaneva K."/>
            <person name="Kanakabandi K."/>
            <person name="Long D."/>
            <person name="Rosenke R."/>
            <person name="Saturday G.A."/>
            <person name="Hoyt F.H."/>
            <person name="Bruno D.P."/>
            <person name="Ribeiro J.M.C."/>
            <person name="Hinnebusch J."/>
        </authorList>
    </citation>
    <scope>NUCLEOTIDE SEQUENCE</scope>
</reference>
<dbReference type="InterPro" id="IPR009003">
    <property type="entry name" value="Peptidase_S1_PA"/>
</dbReference>
<dbReference type="GO" id="GO:0005576">
    <property type="term" value="C:extracellular region"/>
    <property type="evidence" value="ECO:0007669"/>
    <property type="project" value="UniProtKB-SubCell"/>
</dbReference>
<dbReference type="SMART" id="SM00020">
    <property type="entry name" value="Tryp_SPc"/>
    <property type="match status" value="1"/>
</dbReference>
<accession>A0A6M2DZ14</accession>
<comment type="subcellular location">
    <subcellularLocation>
        <location evidence="1">Secreted</location>
    </subcellularLocation>
</comment>
<keyword evidence="3" id="KW-0964">Secreted</keyword>
<dbReference type="AlphaFoldDB" id="A0A6M2DZ14"/>
<keyword evidence="4 8" id="KW-0645">Protease</keyword>
<dbReference type="SUPFAM" id="SSF50494">
    <property type="entry name" value="Trypsin-like serine proteases"/>
    <property type="match status" value="1"/>
</dbReference>
<keyword evidence="9" id="KW-0732">Signal</keyword>
<dbReference type="GO" id="GO:0016485">
    <property type="term" value="P:protein processing"/>
    <property type="evidence" value="ECO:0007669"/>
    <property type="project" value="UniProtKB-ARBA"/>
</dbReference>
<keyword evidence="7" id="KW-1015">Disulfide bond</keyword>
<evidence type="ECO:0000256" key="3">
    <source>
        <dbReference type="ARBA" id="ARBA00022525"/>
    </source>
</evidence>
<dbReference type="EMBL" id="GIIL01007869">
    <property type="protein sequence ID" value="NOV51595.1"/>
    <property type="molecule type" value="Transcribed_RNA"/>
</dbReference>
<keyword evidence="5 8" id="KW-0378">Hydrolase</keyword>
<evidence type="ECO:0000259" key="10">
    <source>
        <dbReference type="PROSITE" id="PS50240"/>
    </source>
</evidence>
<evidence type="ECO:0000256" key="5">
    <source>
        <dbReference type="ARBA" id="ARBA00022801"/>
    </source>
</evidence>
<feature type="signal peptide" evidence="9">
    <location>
        <begin position="1"/>
        <end position="18"/>
    </location>
</feature>
<dbReference type="PANTHER" id="PTHR24276">
    <property type="entry name" value="POLYSERASE-RELATED"/>
    <property type="match status" value="1"/>
</dbReference>